<evidence type="ECO:0000256" key="17">
    <source>
        <dbReference type="PROSITE-ProRule" id="PRU00042"/>
    </source>
</evidence>
<evidence type="ECO:0000256" key="2">
    <source>
        <dbReference type="ARBA" id="ARBA00022491"/>
    </source>
</evidence>
<feature type="domain" description="C2H2-type" evidence="19">
    <location>
        <begin position="452"/>
        <end position="479"/>
    </location>
</feature>
<evidence type="ECO:0000256" key="8">
    <source>
        <dbReference type="ARBA" id="ARBA00023125"/>
    </source>
</evidence>
<feature type="domain" description="C2H2-type" evidence="19">
    <location>
        <begin position="540"/>
        <end position="567"/>
    </location>
</feature>
<dbReference type="Proteomes" id="UP000265120">
    <property type="component" value="Unassembled WGS sequence"/>
</dbReference>
<evidence type="ECO:0000256" key="6">
    <source>
        <dbReference type="ARBA" id="ARBA00022833"/>
    </source>
</evidence>
<dbReference type="SMART" id="SM00355">
    <property type="entry name" value="ZnF_C2H2"/>
    <property type="match status" value="11"/>
</dbReference>
<feature type="domain" description="C2H2-type" evidence="19">
    <location>
        <begin position="364"/>
        <end position="391"/>
    </location>
</feature>
<organism evidence="20 21">
    <name type="scientific">Cynoglossus semilaevis</name>
    <name type="common">Tongue sole</name>
    <dbReference type="NCBI Taxonomy" id="244447"/>
    <lineage>
        <taxon>Eukaryota</taxon>
        <taxon>Metazoa</taxon>
        <taxon>Chordata</taxon>
        <taxon>Craniata</taxon>
        <taxon>Vertebrata</taxon>
        <taxon>Euteleostomi</taxon>
        <taxon>Actinopterygii</taxon>
        <taxon>Neopterygii</taxon>
        <taxon>Teleostei</taxon>
        <taxon>Neoteleostei</taxon>
        <taxon>Acanthomorphata</taxon>
        <taxon>Carangaria</taxon>
        <taxon>Pleuronectiformes</taxon>
        <taxon>Pleuronectoidei</taxon>
        <taxon>Cynoglossidae</taxon>
        <taxon>Cynoglossinae</taxon>
        <taxon>Cynoglossus</taxon>
    </lineage>
</organism>
<evidence type="ECO:0000256" key="3">
    <source>
        <dbReference type="ARBA" id="ARBA00022723"/>
    </source>
</evidence>
<sequence length="668" mass="75246">MDGEVVSMDASQAAALASDGKVLTEGGEALMQGTAIASQGEVAGNMEMMVMDALDPTLLQMKTEVLEGGGTMTVTGGDEGQIITLQVVNMEEQAGAALGLGQLQLVQVPVTTTTGEGLQATYVDASAGNKDAEPVICHTLPLPEGFQVVKVGANGEVETVEQEDLVPPEEDPEWTKDPDFTPITTIRKGKKGKKSRLRYAEGDRDMDVSVYDFEEEQQEGLLSEVNAEKVVGNMKPPKPTKIKKKGVKKTFQCELCSYTCPRRSNLDRHMKSHTDERPHKCHLCGRAFRTVTLLRNHLNTHTGTRPHKCTDCDMAFVTSGELVRHRRYKHTHEKPFKCSMCDYCSVEVSKLKRHIRSHTGERPFQCSLCSYASRDTYKLKRHMRTHSGEKPYECYICHARFTQSGTMKMHILQKHTENVAKFHCPHCDTVIARKSDLGVHLRKQHSFIETGKKCRYCDAVFHERYALIQHQKTHRNEKRFKCEQCDYCCRQERHMIMHRRTHTGEKPFACTQCDKTFRQKQLLDMHFKRYHDPHFVPTAFACAKCNKTFTRRNTMLRHSDNCNGESGGEENGTPTPRRGRRGRKRKMQSSGCPQKSQHGESLTGTLFLTAAAVIRVEDEATGEIDDIIVKKEVGAVPEEQEEDIEGAVQEAPPNGDLTPEMILSMMDR</sequence>
<keyword evidence="2" id="KW-0678">Repressor</keyword>
<evidence type="ECO:0000256" key="12">
    <source>
        <dbReference type="ARBA" id="ARBA00061457"/>
    </source>
</evidence>
<evidence type="ECO:0000256" key="11">
    <source>
        <dbReference type="ARBA" id="ARBA00023242"/>
    </source>
</evidence>
<dbReference type="GO" id="GO:0010557">
    <property type="term" value="P:positive regulation of macromolecule biosynthetic process"/>
    <property type="evidence" value="ECO:0007669"/>
    <property type="project" value="UniProtKB-ARBA"/>
</dbReference>
<dbReference type="InterPro" id="IPR013087">
    <property type="entry name" value="Znf_C2H2_type"/>
</dbReference>
<comment type="subcellular location">
    <subcellularLocation>
        <location evidence="1">Nucleus</location>
    </subcellularLocation>
</comment>
<keyword evidence="21" id="KW-1185">Reference proteome</keyword>
<dbReference type="InterPro" id="IPR056438">
    <property type="entry name" value="Znf-C2H2_CTCF"/>
</dbReference>
<keyword evidence="11" id="KW-0539">Nucleus</keyword>
<evidence type="ECO:0000256" key="13">
    <source>
        <dbReference type="ARBA" id="ARBA00069362"/>
    </source>
</evidence>
<name>A0A3P8WXC0_CYNSE</name>
<feature type="compositionally biased region" description="Acidic residues" evidence="18">
    <location>
        <begin position="159"/>
        <end position="172"/>
    </location>
</feature>
<evidence type="ECO:0000256" key="5">
    <source>
        <dbReference type="ARBA" id="ARBA00022771"/>
    </source>
</evidence>
<protein>
    <recommendedName>
        <fullName evidence="13">Transcriptional repressor CTCF</fullName>
    </recommendedName>
    <alternativeName>
        <fullName evidence="14">11-zinc finger protein</fullName>
    </alternativeName>
    <alternativeName>
        <fullName evidence="15">CCCTC-binding factor</fullName>
    </alternativeName>
    <alternativeName>
        <fullName evidence="16">CTCFL paralog</fullName>
    </alternativeName>
</protein>
<dbReference type="GeneTree" id="ENSGT00940000156672"/>
<dbReference type="InterPro" id="IPR036236">
    <property type="entry name" value="Znf_C2H2_sf"/>
</dbReference>
<dbReference type="Gene3D" id="3.30.160.60">
    <property type="entry name" value="Classic Zinc Finger"/>
    <property type="match status" value="9"/>
</dbReference>
<evidence type="ECO:0000256" key="16">
    <source>
        <dbReference type="ARBA" id="ARBA00080637"/>
    </source>
</evidence>
<evidence type="ECO:0000256" key="14">
    <source>
        <dbReference type="ARBA" id="ARBA00077042"/>
    </source>
</evidence>
<feature type="domain" description="C2H2-type" evidence="19">
    <location>
        <begin position="251"/>
        <end position="278"/>
    </location>
</feature>
<keyword evidence="4" id="KW-0677">Repeat</keyword>
<dbReference type="SUPFAM" id="SSF57667">
    <property type="entry name" value="beta-beta-alpha zinc fingers"/>
    <property type="match status" value="7"/>
</dbReference>
<feature type="domain" description="C2H2-type" evidence="19">
    <location>
        <begin position="392"/>
        <end position="420"/>
    </location>
</feature>
<evidence type="ECO:0000256" key="7">
    <source>
        <dbReference type="ARBA" id="ARBA00023015"/>
    </source>
</evidence>
<evidence type="ECO:0000256" key="1">
    <source>
        <dbReference type="ARBA" id="ARBA00004123"/>
    </source>
</evidence>
<feature type="domain" description="C2H2-type" evidence="19">
    <location>
        <begin position="279"/>
        <end position="306"/>
    </location>
</feature>
<dbReference type="PROSITE" id="PS50157">
    <property type="entry name" value="ZINC_FINGER_C2H2_2"/>
    <property type="match status" value="11"/>
</dbReference>
<comment type="similarity">
    <text evidence="12">Belongs to the CTCF zinc-finger protein family.</text>
</comment>
<feature type="region of interest" description="Disordered" evidence="18">
    <location>
        <begin position="636"/>
        <end position="660"/>
    </location>
</feature>
<evidence type="ECO:0000256" key="9">
    <source>
        <dbReference type="ARBA" id="ARBA00023159"/>
    </source>
</evidence>
<dbReference type="PROSITE" id="PS00028">
    <property type="entry name" value="ZINC_FINGER_C2H2_1"/>
    <property type="match status" value="8"/>
</dbReference>
<dbReference type="Ensembl" id="ENSCSET00000029766.1">
    <property type="protein sequence ID" value="ENSCSEP00000029365.1"/>
    <property type="gene ID" value="ENSCSEG00000018799.1"/>
</dbReference>
<dbReference type="FunFam" id="3.30.160.60:FF:000123">
    <property type="entry name" value="transcriptional repressor CTCF isoform X1"/>
    <property type="match status" value="1"/>
</dbReference>
<dbReference type="GO" id="GO:0008270">
    <property type="term" value="F:zinc ion binding"/>
    <property type="evidence" value="ECO:0007669"/>
    <property type="project" value="UniProtKB-KW"/>
</dbReference>
<evidence type="ECO:0000313" key="21">
    <source>
        <dbReference type="Proteomes" id="UP000265120"/>
    </source>
</evidence>
<keyword evidence="10" id="KW-0804">Transcription</keyword>
<evidence type="ECO:0000256" key="18">
    <source>
        <dbReference type="SAM" id="MobiDB-lite"/>
    </source>
</evidence>
<keyword evidence="8" id="KW-0238">DNA-binding</keyword>
<feature type="compositionally biased region" description="Basic residues" evidence="18">
    <location>
        <begin position="577"/>
        <end position="587"/>
    </location>
</feature>
<dbReference type="AlphaFoldDB" id="A0A3P8WXC0"/>
<feature type="domain" description="C2H2-type" evidence="19">
    <location>
        <begin position="422"/>
        <end position="446"/>
    </location>
</feature>
<keyword evidence="7" id="KW-0805">Transcription regulation</keyword>
<reference evidence="20" key="1">
    <citation type="submission" date="2025-08" db="UniProtKB">
        <authorList>
            <consortium name="Ensembl"/>
        </authorList>
    </citation>
    <scope>IDENTIFICATION</scope>
</reference>
<dbReference type="FunFam" id="3.30.160.60:FF:000283">
    <property type="entry name" value="Putative transcriptional repressor ctcf"/>
    <property type="match status" value="1"/>
</dbReference>
<keyword evidence="9" id="KW-0010">Activator</keyword>
<reference evidence="20" key="2">
    <citation type="submission" date="2025-09" db="UniProtKB">
        <authorList>
            <consortium name="Ensembl"/>
        </authorList>
    </citation>
    <scope>IDENTIFICATION</scope>
</reference>
<keyword evidence="5 17" id="KW-0863">Zinc-finger</keyword>
<dbReference type="FunFam" id="3.30.160.60:FF:000373">
    <property type="entry name" value="Putative transcriptional repressor ctcf"/>
    <property type="match status" value="1"/>
</dbReference>
<evidence type="ECO:0000259" key="19">
    <source>
        <dbReference type="PROSITE" id="PS50157"/>
    </source>
</evidence>
<feature type="domain" description="C2H2-type" evidence="19">
    <location>
        <begin position="508"/>
        <end position="531"/>
    </location>
</feature>
<evidence type="ECO:0000256" key="4">
    <source>
        <dbReference type="ARBA" id="ARBA00022737"/>
    </source>
</evidence>
<dbReference type="Pfam" id="PF00096">
    <property type="entry name" value="zf-C2H2"/>
    <property type="match status" value="4"/>
</dbReference>
<feature type="domain" description="C2H2-type" evidence="19">
    <location>
        <begin position="336"/>
        <end position="363"/>
    </location>
</feature>
<dbReference type="PANTHER" id="PTHR24408">
    <property type="entry name" value="ZINC FINGER PROTEIN"/>
    <property type="match status" value="1"/>
</dbReference>
<feature type="domain" description="C2H2-type" evidence="19">
    <location>
        <begin position="307"/>
        <end position="335"/>
    </location>
</feature>
<evidence type="ECO:0000256" key="10">
    <source>
        <dbReference type="ARBA" id="ARBA00023163"/>
    </source>
</evidence>
<feature type="region of interest" description="Disordered" evidence="18">
    <location>
        <begin position="557"/>
        <end position="600"/>
    </location>
</feature>
<dbReference type="GO" id="GO:0043565">
    <property type="term" value="F:sequence-specific DNA binding"/>
    <property type="evidence" value="ECO:0007669"/>
    <property type="project" value="TreeGrafter"/>
</dbReference>
<proteinExistence type="inferred from homology"/>
<feature type="compositionally biased region" description="Polar residues" evidence="18">
    <location>
        <begin position="588"/>
        <end position="600"/>
    </location>
</feature>
<accession>A0A3P8WXC0</accession>
<feature type="domain" description="C2H2-type" evidence="19">
    <location>
        <begin position="480"/>
        <end position="507"/>
    </location>
</feature>
<dbReference type="GO" id="GO:0000981">
    <property type="term" value="F:DNA-binding transcription factor activity, RNA polymerase II-specific"/>
    <property type="evidence" value="ECO:0007669"/>
    <property type="project" value="TreeGrafter"/>
</dbReference>
<evidence type="ECO:0000313" key="20">
    <source>
        <dbReference type="Ensembl" id="ENSCSEP00000029365.1"/>
    </source>
</evidence>
<dbReference type="FunFam" id="3.30.160.60:FF:000222">
    <property type="entry name" value="Putative transcriptional repressor ctcf"/>
    <property type="match status" value="1"/>
</dbReference>
<keyword evidence="6" id="KW-0862">Zinc</keyword>
<dbReference type="FunFam" id="3.30.160.60:FF:000049">
    <property type="entry name" value="transcriptional repressor CTCF isoform X1"/>
    <property type="match status" value="2"/>
</dbReference>
<dbReference type="Pfam" id="PF23611">
    <property type="entry name" value="zf-C2H2_16"/>
    <property type="match status" value="1"/>
</dbReference>
<dbReference type="GO" id="GO:0005634">
    <property type="term" value="C:nucleus"/>
    <property type="evidence" value="ECO:0007669"/>
    <property type="project" value="UniProtKB-SubCell"/>
</dbReference>
<dbReference type="PANTHER" id="PTHR24408:SF34">
    <property type="entry name" value="ZINC FINGER PROTEIN 672-RELATED"/>
    <property type="match status" value="1"/>
</dbReference>
<feature type="region of interest" description="Disordered" evidence="18">
    <location>
        <begin position="159"/>
        <end position="184"/>
    </location>
</feature>
<dbReference type="FunFam" id="3.30.160.60:FF:000420">
    <property type="entry name" value="Putative transcriptional repressor ctcf"/>
    <property type="match status" value="1"/>
</dbReference>
<evidence type="ECO:0000256" key="15">
    <source>
        <dbReference type="ARBA" id="ARBA00079129"/>
    </source>
</evidence>
<keyword evidence="3" id="KW-0479">Metal-binding</keyword>